<feature type="transmembrane region" description="Helical" evidence="6">
    <location>
        <begin position="321"/>
        <end position="341"/>
    </location>
</feature>
<name>A0ABT2YZ76_9RHOB</name>
<evidence type="ECO:0000256" key="6">
    <source>
        <dbReference type="SAM" id="Phobius"/>
    </source>
</evidence>
<feature type="transmembrane region" description="Helical" evidence="6">
    <location>
        <begin position="188"/>
        <end position="208"/>
    </location>
</feature>
<feature type="transmembrane region" description="Helical" evidence="6">
    <location>
        <begin position="104"/>
        <end position="123"/>
    </location>
</feature>
<feature type="transmembrane region" description="Helical" evidence="6">
    <location>
        <begin position="446"/>
        <end position="463"/>
    </location>
</feature>
<feature type="transmembrane region" description="Helical" evidence="6">
    <location>
        <begin position="422"/>
        <end position="440"/>
    </location>
</feature>
<dbReference type="Proteomes" id="UP001652503">
    <property type="component" value="Unassembled WGS sequence"/>
</dbReference>
<feature type="transmembrane region" description="Helical" evidence="6">
    <location>
        <begin position="398"/>
        <end position="415"/>
    </location>
</feature>
<sequence>MSMSEKTGRLSMFPIPKSIAIVWLNIALSLVLSAIALGVGFSQGKLAAQEVIFFTVILAAVLFVLLNYVAVVFETRAAARAAATEDESEAESGRARQLWHSNRVLIIGMAGLLVLYLLITAGVPEFRSVKNLIAFLVLELILLFAFKVSGYFAAGRSAFIGLIVLVALVVISAFSIEGFLSAANIRAILLFAAFLGIASVGQTMVALMGGLDLSIPYVIGSSNIALLFLITLGVPSYVAFGFVLVLGGIVGLLNGIISFRLQGQALIVTLGTGFAVAGFTQIMTSIGSQFAGNVFGTVPGWLSNLAAMNGRFFGLPFPPTIIIWLVIAVVMIVGLRTTAWGRNLYALGGNRRSASLIGVSEVKYWIAAYVVSGVFAALAGSLLLGWSGGAFIGVGDPYLFTTLAAVVIGGTSLLGGNGGYGFTVIGVLVLQVLTSFLLGIGLEYEWQQFIFGLLILPMVALYGRSPHIRATV</sequence>
<feature type="transmembrane region" description="Helical" evidence="6">
    <location>
        <begin position="20"/>
        <end position="39"/>
    </location>
</feature>
<protein>
    <recommendedName>
        <fullName evidence="9">Inner-membrane translocator</fullName>
    </recommendedName>
</protein>
<feature type="transmembrane region" description="Helical" evidence="6">
    <location>
        <begin position="266"/>
        <end position="286"/>
    </location>
</feature>
<keyword evidence="5 6" id="KW-0472">Membrane</keyword>
<dbReference type="EMBL" id="JAOWLA010000003">
    <property type="protein sequence ID" value="MCV2864085.1"/>
    <property type="molecule type" value="Genomic_DNA"/>
</dbReference>
<dbReference type="RefSeq" id="WP_263720556.1">
    <property type="nucleotide sequence ID" value="NZ_JAOWLA010000003.1"/>
</dbReference>
<feature type="transmembrane region" description="Helical" evidence="6">
    <location>
        <begin position="158"/>
        <end position="176"/>
    </location>
</feature>
<evidence type="ECO:0000256" key="1">
    <source>
        <dbReference type="ARBA" id="ARBA00004651"/>
    </source>
</evidence>
<keyword evidence="8" id="KW-1185">Reference proteome</keyword>
<keyword evidence="2" id="KW-1003">Cell membrane</keyword>
<evidence type="ECO:0000256" key="5">
    <source>
        <dbReference type="ARBA" id="ARBA00023136"/>
    </source>
</evidence>
<feature type="transmembrane region" description="Helical" evidence="6">
    <location>
        <begin position="129"/>
        <end position="146"/>
    </location>
</feature>
<dbReference type="InterPro" id="IPR001851">
    <property type="entry name" value="ABC_transp_permease"/>
</dbReference>
<evidence type="ECO:0000256" key="4">
    <source>
        <dbReference type="ARBA" id="ARBA00022989"/>
    </source>
</evidence>
<evidence type="ECO:0000256" key="3">
    <source>
        <dbReference type="ARBA" id="ARBA00022692"/>
    </source>
</evidence>
<proteinExistence type="predicted"/>
<feature type="transmembrane region" description="Helical" evidence="6">
    <location>
        <begin position="51"/>
        <end position="73"/>
    </location>
</feature>
<evidence type="ECO:0000256" key="2">
    <source>
        <dbReference type="ARBA" id="ARBA00022475"/>
    </source>
</evidence>
<evidence type="ECO:0000313" key="8">
    <source>
        <dbReference type="Proteomes" id="UP001652503"/>
    </source>
</evidence>
<comment type="caution">
    <text evidence="7">The sequence shown here is derived from an EMBL/GenBank/DDBJ whole genome shotgun (WGS) entry which is preliminary data.</text>
</comment>
<keyword evidence="4 6" id="KW-1133">Transmembrane helix</keyword>
<organism evidence="7 8">
    <name type="scientific">Albidovulum sediminicola</name>
    <dbReference type="NCBI Taxonomy" id="2984331"/>
    <lineage>
        <taxon>Bacteria</taxon>
        <taxon>Pseudomonadati</taxon>
        <taxon>Pseudomonadota</taxon>
        <taxon>Alphaproteobacteria</taxon>
        <taxon>Rhodobacterales</taxon>
        <taxon>Paracoccaceae</taxon>
        <taxon>Albidovulum</taxon>
    </lineage>
</organism>
<dbReference type="PANTHER" id="PTHR32196">
    <property type="entry name" value="ABC TRANSPORTER PERMEASE PROTEIN YPHD-RELATED-RELATED"/>
    <property type="match status" value="1"/>
</dbReference>
<keyword evidence="3 6" id="KW-0812">Transmembrane</keyword>
<feature type="transmembrane region" description="Helical" evidence="6">
    <location>
        <begin position="240"/>
        <end position="259"/>
    </location>
</feature>
<reference evidence="7 8" key="1">
    <citation type="submission" date="2022-10" db="EMBL/GenBank/DDBJ databases">
        <title>Defluviimonas sp. nov., isolated from ocean surface water.</title>
        <authorList>
            <person name="He W."/>
            <person name="Wang L."/>
            <person name="Zhang D.-F."/>
        </authorList>
    </citation>
    <scope>NUCLEOTIDE SEQUENCE [LARGE SCALE GENOMIC DNA]</scope>
    <source>
        <strain evidence="7 8">WL0075</strain>
    </source>
</reference>
<accession>A0ABT2YZ76</accession>
<dbReference type="CDD" id="cd06579">
    <property type="entry name" value="TM_PBP1_transp_AraH_like"/>
    <property type="match status" value="1"/>
</dbReference>
<gene>
    <name evidence="7" type="ORF">OE647_04935</name>
</gene>
<evidence type="ECO:0008006" key="9">
    <source>
        <dbReference type="Google" id="ProtNLM"/>
    </source>
</evidence>
<evidence type="ECO:0000313" key="7">
    <source>
        <dbReference type="EMBL" id="MCV2864085.1"/>
    </source>
</evidence>
<feature type="transmembrane region" description="Helical" evidence="6">
    <location>
        <begin position="215"/>
        <end position="234"/>
    </location>
</feature>
<feature type="transmembrane region" description="Helical" evidence="6">
    <location>
        <begin position="362"/>
        <end position="386"/>
    </location>
</feature>
<dbReference type="Pfam" id="PF02653">
    <property type="entry name" value="BPD_transp_2"/>
    <property type="match status" value="1"/>
</dbReference>
<comment type="subcellular location">
    <subcellularLocation>
        <location evidence="1">Cell membrane</location>
        <topology evidence="1">Multi-pass membrane protein</topology>
    </subcellularLocation>
</comment>